<dbReference type="Gene3D" id="3.30.450.20">
    <property type="entry name" value="PAS domain"/>
    <property type="match status" value="1"/>
</dbReference>
<reference evidence="1 2" key="1">
    <citation type="journal article" date="2019" name="Nat. Med.">
        <title>A library of human gut bacterial isolates paired with longitudinal multiomics data enables mechanistic microbiome research.</title>
        <authorList>
            <person name="Poyet M."/>
            <person name="Groussin M."/>
            <person name="Gibbons S.M."/>
            <person name="Avila-Pacheco J."/>
            <person name="Jiang X."/>
            <person name="Kearney S.M."/>
            <person name="Perrotta A.R."/>
            <person name="Berdy B."/>
            <person name="Zhao S."/>
            <person name="Lieberman T.D."/>
            <person name="Swanson P.K."/>
            <person name="Smith M."/>
            <person name="Roesemann S."/>
            <person name="Alexander J.E."/>
            <person name="Rich S.A."/>
            <person name="Livny J."/>
            <person name="Vlamakis H."/>
            <person name="Clish C."/>
            <person name="Bullock K."/>
            <person name="Deik A."/>
            <person name="Scott J."/>
            <person name="Pierce K.A."/>
            <person name="Xavier R.J."/>
            <person name="Alm E.J."/>
        </authorList>
    </citation>
    <scope>NUCLEOTIDE SEQUENCE [LARGE SCALE GENOMIC DNA]</scope>
    <source>
        <strain evidence="1 2">BIOML-A163</strain>
    </source>
</reference>
<dbReference type="Proteomes" id="UP000323717">
    <property type="component" value="Unassembled WGS sequence"/>
</dbReference>
<protein>
    <submittedName>
        <fullName evidence="1">Uncharacterized protein</fullName>
    </submittedName>
</protein>
<dbReference type="AlphaFoldDB" id="A0A5M5BW32"/>
<evidence type="ECO:0000313" key="1">
    <source>
        <dbReference type="EMBL" id="KAA3938844.1"/>
    </source>
</evidence>
<evidence type="ECO:0000313" key="2">
    <source>
        <dbReference type="Proteomes" id="UP000323717"/>
    </source>
</evidence>
<proteinExistence type="predicted"/>
<dbReference type="EMBL" id="VWLE01000534">
    <property type="protein sequence ID" value="KAA3938844.1"/>
    <property type="molecule type" value="Genomic_DNA"/>
</dbReference>
<feature type="non-terminal residue" evidence="1">
    <location>
        <position position="75"/>
    </location>
</feature>
<accession>A0A5M5BW32</accession>
<organism evidence="1 2">
    <name type="scientific">Bacteroides ovatus</name>
    <dbReference type="NCBI Taxonomy" id="28116"/>
    <lineage>
        <taxon>Bacteria</taxon>
        <taxon>Pseudomonadati</taxon>
        <taxon>Bacteroidota</taxon>
        <taxon>Bacteroidia</taxon>
        <taxon>Bacteroidales</taxon>
        <taxon>Bacteroidaceae</taxon>
        <taxon>Bacteroides</taxon>
    </lineage>
</organism>
<comment type="caution">
    <text evidence="1">The sequence shown here is derived from an EMBL/GenBank/DDBJ whole genome shotgun (WGS) entry which is preliminary data.</text>
</comment>
<sequence>MQTDNERYKKMASLAQIGWWEVDLTAGCYLCSDYLSDLLGLDGDTISTSDFLNLIREDYRKQIAQEFRANSSIHK</sequence>
<name>A0A5M5BW32_BACOV</name>
<gene>
    <name evidence="1" type="ORF">F3D71_24645</name>
</gene>